<feature type="transmembrane region" description="Helical" evidence="7">
    <location>
        <begin position="47"/>
        <end position="67"/>
    </location>
</feature>
<feature type="transmembrane region" description="Helical" evidence="7">
    <location>
        <begin position="87"/>
        <end position="104"/>
    </location>
</feature>
<comment type="catalytic activity">
    <reaction evidence="7">
        <text>L-cysteinyl-[prolipoprotein] + a 1,2-diacyl-sn-glycero-3-phospho-(1'-sn-glycerol) = an S-1,2-diacyl-sn-glyceryl-L-cysteinyl-[prolipoprotein] + sn-glycerol 1-phosphate + H(+)</text>
        <dbReference type="Rhea" id="RHEA:56712"/>
        <dbReference type="Rhea" id="RHEA-COMP:14679"/>
        <dbReference type="Rhea" id="RHEA-COMP:14680"/>
        <dbReference type="ChEBI" id="CHEBI:15378"/>
        <dbReference type="ChEBI" id="CHEBI:29950"/>
        <dbReference type="ChEBI" id="CHEBI:57685"/>
        <dbReference type="ChEBI" id="CHEBI:64716"/>
        <dbReference type="ChEBI" id="CHEBI:140658"/>
        <dbReference type="EC" id="2.5.1.145"/>
    </reaction>
</comment>
<keyword evidence="3 7" id="KW-0808">Transferase</keyword>
<keyword evidence="4 7" id="KW-0812">Transmembrane</keyword>
<dbReference type="InterPro" id="IPR001640">
    <property type="entry name" value="Lgt"/>
</dbReference>
<keyword evidence="9" id="KW-1185">Reference proteome</keyword>
<evidence type="ECO:0000256" key="3">
    <source>
        <dbReference type="ARBA" id="ARBA00022679"/>
    </source>
</evidence>
<protein>
    <recommendedName>
        <fullName evidence="7">Phosphatidylglycerol--prolipoprotein diacylglyceryl transferase</fullName>
        <ecNumber evidence="7">2.5.1.145</ecNumber>
    </recommendedName>
</protein>
<reference evidence="8 9" key="1">
    <citation type="submission" date="2018-08" db="EMBL/GenBank/DDBJ databases">
        <title>Draft genome sequence of Psychrilyobacter sp. strain SD5 isolated from Black Sea water.</title>
        <authorList>
            <person name="Yadav S."/>
            <person name="Villanueva L."/>
            <person name="Damste J.S.S."/>
        </authorList>
    </citation>
    <scope>NUCLEOTIDE SEQUENCE [LARGE SCALE GENOMIC DNA]</scope>
    <source>
        <strain evidence="8 9">SD5</strain>
    </source>
</reference>
<sequence length="288" mass="32827">MDPVFFTIGSFEVHYYGLMYAIAFLLGIELAKIGGKRKGFDPALMENFAFIAMISGLLGGRLYYVLFNPTYYFSHPGDILAVWKGGMAIHGGILGGIVGTYFFAKKHKISMWSLGDIAAAPFILGQAIGRIGNFMNGEVHGVPTFTPFSVIFSIKPKFVEWYNTYNSLSLTAQMKFKELVPWGIVFPDSSPAGREFPGLALHPAMLYELILNFMAFLSIWFFFRHKNYKPGTVWFIYIIEYSLIRTFVSFFRSEDLMFYGFRAPHVISVILIIWSVSMIRYFNRKKAN</sequence>
<keyword evidence="5 7" id="KW-1133">Transmembrane helix</keyword>
<evidence type="ECO:0000313" key="8">
    <source>
        <dbReference type="EMBL" id="REI42202.1"/>
    </source>
</evidence>
<comment type="subcellular location">
    <subcellularLocation>
        <location evidence="7">Cell membrane</location>
        <topology evidence="7">Multi-pass membrane protein</topology>
    </subcellularLocation>
</comment>
<organism evidence="8 9">
    <name type="scientific">Psychrilyobacter piezotolerans</name>
    <dbReference type="NCBI Taxonomy" id="2293438"/>
    <lineage>
        <taxon>Bacteria</taxon>
        <taxon>Fusobacteriati</taxon>
        <taxon>Fusobacteriota</taxon>
        <taxon>Fusobacteriia</taxon>
        <taxon>Fusobacteriales</taxon>
        <taxon>Fusobacteriaceae</taxon>
        <taxon>Psychrilyobacter</taxon>
    </lineage>
</organism>
<dbReference type="NCBIfam" id="TIGR00544">
    <property type="entry name" value="lgt"/>
    <property type="match status" value="1"/>
</dbReference>
<feature type="transmembrane region" description="Helical" evidence="7">
    <location>
        <begin position="204"/>
        <end position="222"/>
    </location>
</feature>
<dbReference type="Pfam" id="PF01790">
    <property type="entry name" value="LGT"/>
    <property type="match status" value="1"/>
</dbReference>
<gene>
    <name evidence="7 8" type="primary">lgt</name>
    <name evidence="8" type="ORF">DYH56_04040</name>
</gene>
<comment type="similarity">
    <text evidence="1 7">Belongs to the Lgt family.</text>
</comment>
<evidence type="ECO:0000256" key="1">
    <source>
        <dbReference type="ARBA" id="ARBA00007150"/>
    </source>
</evidence>
<dbReference type="GO" id="GO:0016740">
    <property type="term" value="F:transferase activity"/>
    <property type="evidence" value="ECO:0007669"/>
    <property type="project" value="UniProtKB-KW"/>
</dbReference>
<proteinExistence type="inferred from homology"/>
<evidence type="ECO:0000256" key="5">
    <source>
        <dbReference type="ARBA" id="ARBA00022989"/>
    </source>
</evidence>
<comment type="pathway">
    <text evidence="7">Protein modification; lipoprotein biosynthesis (diacylglyceryl transfer).</text>
</comment>
<comment type="function">
    <text evidence="7">Catalyzes the transfer of the diacylglyceryl group from phosphatidylglycerol to the sulfhydryl group of the N-terminal cysteine of a prolipoprotein, the first step in the formation of mature lipoproteins.</text>
</comment>
<feature type="binding site" evidence="7">
    <location>
        <position position="130"/>
    </location>
    <ligand>
        <name>a 1,2-diacyl-sn-glycero-3-phospho-(1'-sn-glycerol)</name>
        <dbReference type="ChEBI" id="CHEBI:64716"/>
    </ligand>
</feature>
<dbReference type="HAMAP" id="MF_01147">
    <property type="entry name" value="Lgt"/>
    <property type="match status" value="1"/>
</dbReference>
<comment type="caution">
    <text evidence="8">The sequence shown here is derived from an EMBL/GenBank/DDBJ whole genome shotgun (WGS) entry which is preliminary data.</text>
</comment>
<dbReference type="PANTHER" id="PTHR30589">
    <property type="entry name" value="PROLIPOPROTEIN DIACYLGLYCERYL TRANSFERASE"/>
    <property type="match status" value="1"/>
</dbReference>
<evidence type="ECO:0000256" key="4">
    <source>
        <dbReference type="ARBA" id="ARBA00022692"/>
    </source>
</evidence>
<keyword evidence="2 7" id="KW-1003">Cell membrane</keyword>
<evidence type="ECO:0000256" key="7">
    <source>
        <dbReference type="HAMAP-Rule" id="MF_01147"/>
    </source>
</evidence>
<feature type="transmembrane region" description="Helical" evidence="7">
    <location>
        <begin position="111"/>
        <end position="129"/>
    </location>
</feature>
<dbReference type="PANTHER" id="PTHR30589:SF0">
    <property type="entry name" value="PHOSPHATIDYLGLYCEROL--PROLIPOPROTEIN DIACYLGLYCERYL TRANSFERASE"/>
    <property type="match status" value="1"/>
</dbReference>
<evidence type="ECO:0000256" key="2">
    <source>
        <dbReference type="ARBA" id="ARBA00022475"/>
    </source>
</evidence>
<dbReference type="EC" id="2.5.1.145" evidence="7"/>
<evidence type="ECO:0000313" key="9">
    <source>
        <dbReference type="Proteomes" id="UP000263486"/>
    </source>
</evidence>
<dbReference type="EMBL" id="QUAJ01000005">
    <property type="protein sequence ID" value="REI42202.1"/>
    <property type="molecule type" value="Genomic_DNA"/>
</dbReference>
<dbReference type="RefSeq" id="WP_114641580.1">
    <property type="nucleotide sequence ID" value="NZ_JAACIO010000005.1"/>
</dbReference>
<accession>A0ABX9KJ90</accession>
<feature type="transmembrane region" description="Helical" evidence="7">
    <location>
        <begin position="15"/>
        <end position="35"/>
    </location>
</feature>
<evidence type="ECO:0000256" key="6">
    <source>
        <dbReference type="ARBA" id="ARBA00023136"/>
    </source>
</evidence>
<name>A0ABX9KJ90_9FUSO</name>
<dbReference type="PROSITE" id="PS01311">
    <property type="entry name" value="LGT"/>
    <property type="match status" value="1"/>
</dbReference>
<dbReference type="Proteomes" id="UP000263486">
    <property type="component" value="Unassembled WGS sequence"/>
</dbReference>
<feature type="transmembrane region" description="Helical" evidence="7">
    <location>
        <begin position="263"/>
        <end position="282"/>
    </location>
</feature>
<feature type="transmembrane region" description="Helical" evidence="7">
    <location>
        <begin position="234"/>
        <end position="251"/>
    </location>
</feature>
<keyword evidence="6 7" id="KW-0472">Membrane</keyword>